<evidence type="ECO:0000313" key="1">
    <source>
        <dbReference type="EMBL" id="QFS48372.1"/>
    </source>
</evidence>
<dbReference type="AlphaFoldDB" id="A0A5P8W715"/>
<dbReference type="EMBL" id="CP045226">
    <property type="protein sequence ID" value="QFS48372.1"/>
    <property type="molecule type" value="Genomic_DNA"/>
</dbReference>
<gene>
    <name evidence="1" type="ORF">GXM_05864</name>
</gene>
<dbReference type="Proteomes" id="UP000326678">
    <property type="component" value="Chromosome Gxm1"/>
</dbReference>
<sequence>MTNDKSLIRNIPPLSQEIKFGYPASLGNRRGVFSVTIDIVSNLKEV</sequence>
<evidence type="ECO:0000313" key="2">
    <source>
        <dbReference type="Proteomes" id="UP000326678"/>
    </source>
</evidence>
<dbReference type="KEGG" id="nsh:GXM_05864"/>
<protein>
    <submittedName>
        <fullName evidence="1">Uncharacterized protein</fullName>
    </submittedName>
</protein>
<keyword evidence="2" id="KW-1185">Reference proteome</keyword>
<accession>A0A5P8W715</accession>
<proteinExistence type="predicted"/>
<reference evidence="1 2" key="1">
    <citation type="submission" date="2019-10" db="EMBL/GenBank/DDBJ databases">
        <title>Genomic and transcriptomic insights into the perfect genentic adaptation of a filamentous nitrogen-fixing cyanobacterium to rice fields.</title>
        <authorList>
            <person name="Chen Z."/>
        </authorList>
    </citation>
    <scope>NUCLEOTIDE SEQUENCE [LARGE SCALE GENOMIC DNA]</scope>
    <source>
        <strain evidence="1">CCNUC1</strain>
    </source>
</reference>
<name>A0A5P8W715_9NOSO</name>
<organism evidence="1 2">
    <name type="scientific">Nostoc sphaeroides CCNUC1</name>
    <dbReference type="NCBI Taxonomy" id="2653204"/>
    <lineage>
        <taxon>Bacteria</taxon>
        <taxon>Bacillati</taxon>
        <taxon>Cyanobacteriota</taxon>
        <taxon>Cyanophyceae</taxon>
        <taxon>Nostocales</taxon>
        <taxon>Nostocaceae</taxon>
        <taxon>Nostoc</taxon>
    </lineage>
</organism>